<gene>
    <name evidence="6" type="ORF">SAMN05192529_10548</name>
</gene>
<keyword evidence="3 5" id="KW-1133">Transmembrane helix</keyword>
<evidence type="ECO:0000256" key="1">
    <source>
        <dbReference type="ARBA" id="ARBA00004141"/>
    </source>
</evidence>
<dbReference type="Proteomes" id="UP000199041">
    <property type="component" value="Unassembled WGS sequence"/>
</dbReference>
<dbReference type="STRING" id="551991.SAMN05192529_10548"/>
<dbReference type="OrthoDB" id="7960583at2"/>
<protein>
    <submittedName>
        <fullName evidence="6">DoxX-like family protein</fullName>
    </submittedName>
</protein>
<feature type="transmembrane region" description="Helical" evidence="5">
    <location>
        <begin position="78"/>
        <end position="97"/>
    </location>
</feature>
<evidence type="ECO:0000313" key="6">
    <source>
        <dbReference type="EMBL" id="SDZ96202.1"/>
    </source>
</evidence>
<proteinExistence type="predicted"/>
<keyword evidence="7" id="KW-1185">Reference proteome</keyword>
<dbReference type="Pfam" id="PF13564">
    <property type="entry name" value="DoxX_2"/>
    <property type="match status" value="1"/>
</dbReference>
<reference evidence="6 7" key="1">
    <citation type="submission" date="2016-10" db="EMBL/GenBank/DDBJ databases">
        <authorList>
            <person name="de Groot N.N."/>
        </authorList>
    </citation>
    <scope>NUCLEOTIDE SEQUENCE [LARGE SCALE GENOMIC DNA]</scope>
    <source>
        <strain evidence="6 7">Vu-144</strain>
    </source>
</reference>
<feature type="transmembrane region" description="Helical" evidence="5">
    <location>
        <begin position="50"/>
        <end position="71"/>
    </location>
</feature>
<dbReference type="EMBL" id="FNQY01000005">
    <property type="protein sequence ID" value="SDZ96202.1"/>
    <property type="molecule type" value="Genomic_DNA"/>
</dbReference>
<evidence type="ECO:0000256" key="4">
    <source>
        <dbReference type="ARBA" id="ARBA00023136"/>
    </source>
</evidence>
<evidence type="ECO:0000256" key="3">
    <source>
        <dbReference type="ARBA" id="ARBA00022989"/>
    </source>
</evidence>
<feature type="transmembrane region" description="Helical" evidence="5">
    <location>
        <begin position="103"/>
        <end position="123"/>
    </location>
</feature>
<accession>A0A1H3XC66</accession>
<name>A0A1H3XC66_9BACT</name>
<keyword evidence="2 5" id="KW-0812">Transmembrane</keyword>
<evidence type="ECO:0000256" key="2">
    <source>
        <dbReference type="ARBA" id="ARBA00022692"/>
    </source>
</evidence>
<dbReference type="RefSeq" id="WP_091394914.1">
    <property type="nucleotide sequence ID" value="NZ_FNQY01000005.1"/>
</dbReference>
<dbReference type="GO" id="GO:0016020">
    <property type="term" value="C:membrane"/>
    <property type="evidence" value="ECO:0007669"/>
    <property type="project" value="UniProtKB-SubCell"/>
</dbReference>
<evidence type="ECO:0000313" key="7">
    <source>
        <dbReference type="Proteomes" id="UP000199041"/>
    </source>
</evidence>
<evidence type="ECO:0000256" key="5">
    <source>
        <dbReference type="SAM" id="Phobius"/>
    </source>
</evidence>
<feature type="transmembrane region" description="Helical" evidence="5">
    <location>
        <begin position="9"/>
        <end position="30"/>
    </location>
</feature>
<dbReference type="PIRSF" id="PIRSF030066">
    <property type="entry name" value="UCP030066"/>
    <property type="match status" value="1"/>
</dbReference>
<keyword evidence="4 5" id="KW-0472">Membrane</keyword>
<dbReference type="InterPro" id="IPR016944">
    <property type="entry name" value="UCP030066"/>
</dbReference>
<dbReference type="AlphaFoldDB" id="A0A1H3XC66"/>
<organism evidence="6 7">
    <name type="scientific">Arachidicoccus rhizosphaerae</name>
    <dbReference type="NCBI Taxonomy" id="551991"/>
    <lineage>
        <taxon>Bacteria</taxon>
        <taxon>Pseudomonadati</taxon>
        <taxon>Bacteroidota</taxon>
        <taxon>Chitinophagia</taxon>
        <taxon>Chitinophagales</taxon>
        <taxon>Chitinophagaceae</taxon>
        <taxon>Arachidicoccus</taxon>
    </lineage>
</organism>
<comment type="subcellular location">
    <subcellularLocation>
        <location evidence="1">Membrane</location>
        <topology evidence="1">Multi-pass membrane protein</topology>
    </subcellularLocation>
</comment>
<dbReference type="InterPro" id="IPR032808">
    <property type="entry name" value="DoxX"/>
</dbReference>
<sequence>MKHQKLRKIIYWVATIWLALGLVSTGLVQLLGTAEGVGGAEMMKSLGYPLYLMTLLGVLKMMGAVVLLIPGLALVKQWAYAGIGFLVIGAVYSHLAVGGAVTSILPALLIFILTVVSLVCLPLNRKFMVTYP</sequence>